<dbReference type="PROSITE" id="PS00658">
    <property type="entry name" value="FORK_HEAD_2"/>
    <property type="match status" value="1"/>
</dbReference>
<evidence type="ECO:0000256" key="1">
    <source>
        <dbReference type="ARBA" id="ARBA00004123"/>
    </source>
</evidence>
<dbReference type="GO" id="GO:0005634">
    <property type="term" value="C:nucleus"/>
    <property type="evidence" value="ECO:0007669"/>
    <property type="project" value="UniProtKB-SubCell"/>
</dbReference>
<dbReference type="EMBL" id="BMAO01039165">
    <property type="protein sequence ID" value="GFR29453.1"/>
    <property type="molecule type" value="Genomic_DNA"/>
</dbReference>
<dbReference type="InterPro" id="IPR036388">
    <property type="entry name" value="WH-like_DNA-bd_sf"/>
</dbReference>
<dbReference type="PROSITE" id="PS00657">
    <property type="entry name" value="FORK_HEAD_1"/>
    <property type="match status" value="1"/>
</dbReference>
<comment type="caution">
    <text evidence="7">The sequence shown here is derived from an EMBL/GenBank/DDBJ whole genome shotgun (WGS) entry which is preliminary data.</text>
</comment>
<name>A0A8X6JKV0_TRICU</name>
<evidence type="ECO:0000313" key="7">
    <source>
        <dbReference type="EMBL" id="GFR29453.1"/>
    </source>
</evidence>
<evidence type="ECO:0000256" key="5">
    <source>
        <dbReference type="SAM" id="MobiDB-lite"/>
    </source>
</evidence>
<sequence length="672" mass="73717">MTLDEVNVQYCRYTPNRKQKDDAYEDSGSVSINDSLSVQNYIFNMQNNERLPSCAEITSEDNDRSNAYRMFNNMFQRPPTTQCFKNELQYNDMQSYVDAPFRQSGIPDKQMDNQTEPIACSEIKLEKYPPMITNNNNETDQEMDTQDQNNRDSSESLSTKEEICVVDNDRATASSEKTEEDNGLKDKEFNSTKKSGSGMRKLEKPPYSYIALIVMAIQSSPTMKLTLNEIYEYLQSKFSFFRGEYKGWKNSVRHNLSLNDCFIKLPKGVGRPGKGHYWTVDPASVTVFQDGSSKRRPRGFKRRCHLPEMQRYSMYYAGVPSPPMMGFDMMNQANMPCGSLQPTALANLLQPYQSESNDLLGKRNPRITVRRKCAMPFHPCYYQNSAPGGPVISYDGINQHNSTVPPVSMGTVGTNMTGLQPYLASGDQMMMPGIPSNPQPYGYSLNNNNPALNINATGMPSGGHYMSSCAVAGATASLGPTSPINSPATGSDFGGVATTAPPPMGYGGNASDQNPVVGSWPGLNGVPSATDPYIKQSPLSPASSAGSISPSIVTPGTPSGEGINYTSSGSEQVCQRLMNNDTTELQVTALTSSMNQWHVRLPQPMTSQSCDRNYIDSVTPQTIESPTNNNVSLPSISSLCNSLTPSIPASQDTSYVDNKYYLCTAGNSAFAQ</sequence>
<organism evidence="7 8">
    <name type="scientific">Trichonephila clavata</name>
    <name type="common">Joro spider</name>
    <name type="synonym">Nephila clavata</name>
    <dbReference type="NCBI Taxonomy" id="2740835"/>
    <lineage>
        <taxon>Eukaryota</taxon>
        <taxon>Metazoa</taxon>
        <taxon>Ecdysozoa</taxon>
        <taxon>Arthropoda</taxon>
        <taxon>Chelicerata</taxon>
        <taxon>Arachnida</taxon>
        <taxon>Araneae</taxon>
        <taxon>Araneomorphae</taxon>
        <taxon>Entelegynae</taxon>
        <taxon>Araneoidea</taxon>
        <taxon>Nephilidae</taxon>
        <taxon>Trichonephila</taxon>
    </lineage>
</organism>
<dbReference type="SMART" id="SM00339">
    <property type="entry name" value="FH"/>
    <property type="match status" value="1"/>
</dbReference>
<comment type="subcellular location">
    <subcellularLocation>
        <location evidence="1 4">Nucleus</location>
    </subcellularLocation>
</comment>
<feature type="compositionally biased region" description="Basic and acidic residues" evidence="5">
    <location>
        <begin position="149"/>
        <end position="191"/>
    </location>
</feature>
<dbReference type="PRINTS" id="PR00053">
    <property type="entry name" value="FORKHEAD"/>
</dbReference>
<dbReference type="InterPro" id="IPR001766">
    <property type="entry name" value="Fork_head_dom"/>
</dbReference>
<proteinExistence type="predicted"/>
<dbReference type="FunFam" id="1.10.10.10:FF:000071">
    <property type="entry name" value="Forkhead box F1"/>
    <property type="match status" value="1"/>
</dbReference>
<dbReference type="SUPFAM" id="SSF46785">
    <property type="entry name" value="Winged helix' DNA-binding domain"/>
    <property type="match status" value="1"/>
</dbReference>
<dbReference type="InterPro" id="IPR036390">
    <property type="entry name" value="WH_DNA-bd_sf"/>
</dbReference>
<keyword evidence="3 4" id="KW-0539">Nucleus</keyword>
<evidence type="ECO:0000256" key="4">
    <source>
        <dbReference type="PROSITE-ProRule" id="PRU00089"/>
    </source>
</evidence>
<dbReference type="AlphaFoldDB" id="A0A8X6JKV0"/>
<dbReference type="Pfam" id="PF00250">
    <property type="entry name" value="Forkhead"/>
    <property type="match status" value="1"/>
</dbReference>
<keyword evidence="2 4" id="KW-0238">DNA-binding</keyword>
<evidence type="ECO:0000313" key="8">
    <source>
        <dbReference type="Proteomes" id="UP000887116"/>
    </source>
</evidence>
<dbReference type="GO" id="GO:0000978">
    <property type="term" value="F:RNA polymerase II cis-regulatory region sequence-specific DNA binding"/>
    <property type="evidence" value="ECO:0007669"/>
    <property type="project" value="TreeGrafter"/>
</dbReference>
<dbReference type="GO" id="GO:0000981">
    <property type="term" value="F:DNA-binding transcription factor activity, RNA polymerase II-specific"/>
    <property type="evidence" value="ECO:0007669"/>
    <property type="project" value="TreeGrafter"/>
</dbReference>
<reference evidence="7" key="1">
    <citation type="submission" date="2020-07" db="EMBL/GenBank/DDBJ databases">
        <title>Multicomponent nature underlies the extraordinary mechanical properties of spider dragline silk.</title>
        <authorList>
            <person name="Kono N."/>
            <person name="Nakamura H."/>
            <person name="Mori M."/>
            <person name="Yoshida Y."/>
            <person name="Ohtoshi R."/>
            <person name="Malay A.D."/>
            <person name="Moran D.A.P."/>
            <person name="Tomita M."/>
            <person name="Numata K."/>
            <person name="Arakawa K."/>
        </authorList>
    </citation>
    <scope>NUCLEOTIDE SEQUENCE</scope>
</reference>
<accession>A0A8X6JKV0</accession>
<dbReference type="OrthoDB" id="5954824at2759"/>
<feature type="region of interest" description="Disordered" evidence="5">
    <location>
        <begin position="538"/>
        <end position="568"/>
    </location>
</feature>
<dbReference type="PROSITE" id="PS50039">
    <property type="entry name" value="FORK_HEAD_3"/>
    <property type="match status" value="1"/>
</dbReference>
<dbReference type="InterPro" id="IPR030456">
    <property type="entry name" value="TF_fork_head_CS_2"/>
</dbReference>
<protein>
    <submittedName>
        <fullName evidence="7">Forkhead box protein F1</fullName>
    </submittedName>
</protein>
<dbReference type="GO" id="GO:0001710">
    <property type="term" value="P:mesodermal cell fate commitment"/>
    <property type="evidence" value="ECO:0007669"/>
    <property type="project" value="UniProtKB-ARBA"/>
</dbReference>
<dbReference type="Proteomes" id="UP000887116">
    <property type="component" value="Unassembled WGS sequence"/>
</dbReference>
<feature type="compositionally biased region" description="Low complexity" evidence="5">
    <location>
        <begin position="538"/>
        <end position="552"/>
    </location>
</feature>
<dbReference type="GO" id="GO:0009887">
    <property type="term" value="P:animal organ morphogenesis"/>
    <property type="evidence" value="ECO:0007669"/>
    <property type="project" value="TreeGrafter"/>
</dbReference>
<dbReference type="Gene3D" id="1.10.10.10">
    <property type="entry name" value="Winged helix-like DNA-binding domain superfamily/Winged helix DNA-binding domain"/>
    <property type="match status" value="1"/>
</dbReference>
<dbReference type="InterPro" id="IPR018122">
    <property type="entry name" value="TF_fork_head_CS_1"/>
</dbReference>
<feature type="DNA-binding region" description="Fork-head" evidence="4">
    <location>
        <begin position="204"/>
        <end position="298"/>
    </location>
</feature>
<gene>
    <name evidence="7" type="primary">foxf1</name>
    <name evidence="7" type="ORF">TNCT_168001</name>
</gene>
<dbReference type="PANTHER" id="PTHR46262">
    <property type="entry name" value="FORKHEAD BOX PROTEIN BINIOU"/>
    <property type="match status" value="1"/>
</dbReference>
<evidence type="ECO:0000259" key="6">
    <source>
        <dbReference type="PROSITE" id="PS50039"/>
    </source>
</evidence>
<keyword evidence="8" id="KW-1185">Reference proteome</keyword>
<evidence type="ECO:0000256" key="3">
    <source>
        <dbReference type="ARBA" id="ARBA00023242"/>
    </source>
</evidence>
<evidence type="ECO:0000256" key="2">
    <source>
        <dbReference type="ARBA" id="ARBA00023125"/>
    </source>
</evidence>
<feature type="domain" description="Fork-head" evidence="6">
    <location>
        <begin position="204"/>
        <end position="298"/>
    </location>
</feature>
<feature type="region of interest" description="Disordered" evidence="5">
    <location>
        <begin position="128"/>
        <end position="200"/>
    </location>
</feature>
<dbReference type="InterPro" id="IPR051770">
    <property type="entry name" value="Forkhead_box_regulator"/>
</dbReference>
<dbReference type="PANTHER" id="PTHR46262:SF2">
    <property type="entry name" value="FORKHEAD BOX PROTEIN BINIOU"/>
    <property type="match status" value="1"/>
</dbReference>